<gene>
    <name evidence="8" type="ORF">D3Y57_16575</name>
</gene>
<dbReference type="Gene3D" id="6.10.250.1890">
    <property type="match status" value="1"/>
</dbReference>
<evidence type="ECO:0000313" key="9">
    <source>
        <dbReference type="Proteomes" id="UP000276254"/>
    </source>
</evidence>
<evidence type="ECO:0000259" key="7">
    <source>
        <dbReference type="Pfam" id="PF16901"/>
    </source>
</evidence>
<keyword evidence="5 8" id="KW-0560">Oxidoreductase</keyword>
<sequence>MVFDLLIVGGGINGTAIAREAALNGLSVMLVERDDLASHTSSASTKLVHGGLRYLEYYEFGLVREALQERERLLKAAPHLIYPMHFVLPHENAVRPWWLVRLGLLLYDNIGGRITLPRSRALRKTDTNYLKPLKRQGRGFVYSDAWVDDARLVVLNAMDAARHGAEIVTHTAMIAARRVGDIWEATLSDGRTVQSRAMVNAAGPWVAEALALTGANARSGVRLIKGSHIVVPKIFDGAQAYMLQQPDKRIVFAIAYANDTTLIGTTDIPVERPEDAQITPNEISYLCEAANHFFVKQIAPANVVRTYSGVRPLYDDGASEAKAVTRDYVLELDAAGAPLLSVFGGKITTARHLAEEAIGKLAKVTDWQVSRVTRSAPFPGGDIGAFDPFLVKVLARYPFLGEARSLRMARAYGSMLFDMIGPMIKDADDLGEEFGAGLSQTEVDWMVTHEWAHSVDDVIWRRSKLGLAMNEAQIARLADYLKGKHVEISAGGRSGDNIVTGDPVR</sequence>
<evidence type="ECO:0000256" key="3">
    <source>
        <dbReference type="ARBA" id="ARBA00022630"/>
    </source>
</evidence>
<proteinExistence type="inferred from homology"/>
<organism evidence="8 9">
    <name type="scientific">Sphingomonas paeninsulae</name>
    <dbReference type="NCBI Taxonomy" id="2319844"/>
    <lineage>
        <taxon>Bacteria</taxon>
        <taxon>Pseudomonadati</taxon>
        <taxon>Pseudomonadota</taxon>
        <taxon>Alphaproteobacteria</taxon>
        <taxon>Sphingomonadales</taxon>
        <taxon>Sphingomonadaceae</taxon>
        <taxon>Sphingomonas</taxon>
    </lineage>
</organism>
<protein>
    <submittedName>
        <fullName evidence="8">Glycerol-3-phosphate dehydrogenase</fullName>
        <ecNumber evidence="8">1.1.5.3</ecNumber>
    </submittedName>
</protein>
<reference evidence="8 9" key="1">
    <citation type="submission" date="2018-09" db="EMBL/GenBank/DDBJ databases">
        <title>Sphingomonas peninsula sp. nov., isolated from fildes peninsula, Antarctic soil.</title>
        <authorList>
            <person name="Yingchao G."/>
        </authorList>
    </citation>
    <scope>NUCLEOTIDE SEQUENCE [LARGE SCALE GENOMIC DNA]</scope>
    <source>
        <strain evidence="8 9">YZ-8</strain>
    </source>
</reference>
<dbReference type="NCBIfam" id="NF008899">
    <property type="entry name" value="PRK12266.1"/>
    <property type="match status" value="1"/>
</dbReference>
<dbReference type="EC" id="1.1.5.3" evidence="8"/>
<dbReference type="RefSeq" id="WP_121154363.1">
    <property type="nucleotide sequence ID" value="NZ_CP032829.1"/>
</dbReference>
<dbReference type="Pfam" id="PF01266">
    <property type="entry name" value="DAO"/>
    <property type="match status" value="1"/>
</dbReference>
<dbReference type="Gene3D" id="3.30.9.10">
    <property type="entry name" value="D-Amino Acid Oxidase, subunit A, domain 2"/>
    <property type="match status" value="1"/>
</dbReference>
<comment type="cofactor">
    <cofactor evidence="1">
        <name>FAD</name>
        <dbReference type="ChEBI" id="CHEBI:57692"/>
    </cofactor>
</comment>
<dbReference type="InterPro" id="IPR038299">
    <property type="entry name" value="DAO_C_sf"/>
</dbReference>
<keyword evidence="9" id="KW-1185">Reference proteome</keyword>
<evidence type="ECO:0000256" key="2">
    <source>
        <dbReference type="ARBA" id="ARBA00007330"/>
    </source>
</evidence>
<dbReference type="NCBIfam" id="NF009906">
    <property type="entry name" value="PRK13369.1"/>
    <property type="match status" value="1"/>
</dbReference>
<dbReference type="InterPro" id="IPR000447">
    <property type="entry name" value="G3P_DH_FAD-dep"/>
</dbReference>
<accession>A0A494TCN6</accession>
<dbReference type="OrthoDB" id="9766796at2"/>
<dbReference type="Gene3D" id="3.50.50.60">
    <property type="entry name" value="FAD/NAD(P)-binding domain"/>
    <property type="match status" value="1"/>
</dbReference>
<dbReference type="InterPro" id="IPR006076">
    <property type="entry name" value="FAD-dep_OxRdtase"/>
</dbReference>
<name>A0A494TCN6_SPHPE</name>
<evidence type="ECO:0000259" key="6">
    <source>
        <dbReference type="Pfam" id="PF01266"/>
    </source>
</evidence>
<evidence type="ECO:0000313" key="8">
    <source>
        <dbReference type="EMBL" id="AYJ87249.1"/>
    </source>
</evidence>
<evidence type="ECO:0000256" key="5">
    <source>
        <dbReference type="ARBA" id="ARBA00023002"/>
    </source>
</evidence>
<feature type="domain" description="FAD dependent oxidoreductase" evidence="6">
    <location>
        <begin position="4"/>
        <end position="350"/>
    </location>
</feature>
<dbReference type="PANTHER" id="PTHR11985">
    <property type="entry name" value="GLYCEROL-3-PHOSPHATE DEHYDROGENASE"/>
    <property type="match status" value="1"/>
</dbReference>
<dbReference type="InterPro" id="IPR031656">
    <property type="entry name" value="DAO_C"/>
</dbReference>
<comment type="similarity">
    <text evidence="2">Belongs to the FAD-dependent glycerol-3-phosphate dehydrogenase family.</text>
</comment>
<dbReference type="GO" id="GO:0004368">
    <property type="term" value="F:glycerol-3-phosphate dehydrogenase (quinone) activity"/>
    <property type="evidence" value="ECO:0007669"/>
    <property type="project" value="UniProtKB-EC"/>
</dbReference>
<keyword evidence="3" id="KW-0285">Flavoprotein</keyword>
<dbReference type="InterPro" id="IPR036188">
    <property type="entry name" value="FAD/NAD-bd_sf"/>
</dbReference>
<dbReference type="Proteomes" id="UP000276254">
    <property type="component" value="Chromosome"/>
</dbReference>
<evidence type="ECO:0000256" key="4">
    <source>
        <dbReference type="ARBA" id="ARBA00022827"/>
    </source>
</evidence>
<dbReference type="GO" id="GO:0046168">
    <property type="term" value="P:glycerol-3-phosphate catabolic process"/>
    <property type="evidence" value="ECO:0007669"/>
    <property type="project" value="TreeGrafter"/>
</dbReference>
<keyword evidence="4" id="KW-0274">FAD</keyword>
<dbReference type="EMBL" id="CP032829">
    <property type="protein sequence ID" value="AYJ87249.1"/>
    <property type="molecule type" value="Genomic_DNA"/>
</dbReference>
<dbReference type="SUPFAM" id="SSF51905">
    <property type="entry name" value="FAD/NAD(P)-binding domain"/>
    <property type="match status" value="1"/>
</dbReference>
<dbReference type="PANTHER" id="PTHR11985:SF15">
    <property type="entry name" value="GLYCEROL-3-PHOSPHATE DEHYDROGENASE, MITOCHONDRIAL"/>
    <property type="match status" value="1"/>
</dbReference>
<dbReference type="AlphaFoldDB" id="A0A494TCN6"/>
<feature type="domain" description="Alpha-glycerophosphate oxidase C-terminal" evidence="7">
    <location>
        <begin position="372"/>
        <end position="471"/>
    </location>
</feature>
<dbReference type="Gene3D" id="1.10.8.870">
    <property type="entry name" value="Alpha-glycerophosphate oxidase, cap domain"/>
    <property type="match status" value="1"/>
</dbReference>
<dbReference type="PRINTS" id="PR01001">
    <property type="entry name" value="FADG3PDH"/>
</dbReference>
<dbReference type="Pfam" id="PF16901">
    <property type="entry name" value="DAO_C"/>
    <property type="match status" value="1"/>
</dbReference>
<evidence type="ECO:0000256" key="1">
    <source>
        <dbReference type="ARBA" id="ARBA00001974"/>
    </source>
</evidence>
<dbReference type="KEGG" id="spha:D3Y57_16575"/>